<dbReference type="EMBL" id="JAAQHG020000012">
    <property type="protein sequence ID" value="KAL1587074.1"/>
    <property type="molecule type" value="Genomic_DNA"/>
</dbReference>
<name>A0AB34KV86_9PEZI</name>
<dbReference type="AlphaFoldDB" id="A0AB34KV86"/>
<dbReference type="Proteomes" id="UP000803884">
    <property type="component" value="Unassembled WGS sequence"/>
</dbReference>
<accession>A0AB34KV86</accession>
<evidence type="ECO:0000313" key="2">
    <source>
        <dbReference type="Proteomes" id="UP000803884"/>
    </source>
</evidence>
<gene>
    <name evidence="1" type="ORF">WHR41_04153</name>
</gene>
<organism evidence="1 2">
    <name type="scientific">Cladosporium halotolerans</name>
    <dbReference type="NCBI Taxonomy" id="1052096"/>
    <lineage>
        <taxon>Eukaryota</taxon>
        <taxon>Fungi</taxon>
        <taxon>Dikarya</taxon>
        <taxon>Ascomycota</taxon>
        <taxon>Pezizomycotina</taxon>
        <taxon>Dothideomycetes</taxon>
        <taxon>Dothideomycetidae</taxon>
        <taxon>Cladosporiales</taxon>
        <taxon>Cladosporiaceae</taxon>
        <taxon>Cladosporium</taxon>
    </lineage>
</organism>
<evidence type="ECO:0000313" key="1">
    <source>
        <dbReference type="EMBL" id="KAL1587074.1"/>
    </source>
</evidence>
<reference evidence="1 2" key="1">
    <citation type="journal article" date="2020" name="Microbiol. Resour. Announc.">
        <title>Draft Genome Sequence of a Cladosporium Species Isolated from the Mesophotic Ascidian Didemnum maculosum.</title>
        <authorList>
            <person name="Gioti A."/>
            <person name="Siaperas R."/>
            <person name="Nikolaivits E."/>
            <person name="Le Goff G."/>
            <person name="Ouazzani J."/>
            <person name="Kotoulas G."/>
            <person name="Topakas E."/>
        </authorList>
    </citation>
    <scope>NUCLEOTIDE SEQUENCE [LARGE SCALE GENOMIC DNA]</scope>
    <source>
        <strain evidence="1 2">TM138-S3</strain>
    </source>
</reference>
<comment type="caution">
    <text evidence="1">The sequence shown here is derived from an EMBL/GenBank/DDBJ whole genome shotgun (WGS) entry which is preliminary data.</text>
</comment>
<keyword evidence="2" id="KW-1185">Reference proteome</keyword>
<protein>
    <submittedName>
        <fullName evidence="1">Uncharacterized protein</fullName>
    </submittedName>
</protein>
<sequence>MPAAPASAGSTHPLTVELSAGSANSSVACTIRNSDPEHTITFLTWDTPFDPSAVNTGVVTLKDAETGADIPSPGMKMSRQLPPPRDALQEIAAKSSAMRELKLASPWIPTDGKKYVVGVQGSWRAAWQKPAAQITDEELAGVKGDQALQGSFHGEGVEMELD</sequence>
<dbReference type="Gene3D" id="2.60.40.2970">
    <property type="match status" value="1"/>
</dbReference>
<dbReference type="RefSeq" id="XP_069230179.1">
    <property type="nucleotide sequence ID" value="XM_069372759.1"/>
</dbReference>
<proteinExistence type="predicted"/>
<dbReference type="GeneID" id="96005597"/>